<dbReference type="Pfam" id="PF08016">
    <property type="entry name" value="PKD_channel"/>
    <property type="match status" value="1"/>
</dbReference>
<proteinExistence type="predicted"/>
<feature type="region of interest" description="Disordered" evidence="5">
    <location>
        <begin position="324"/>
        <end position="357"/>
    </location>
</feature>
<feature type="compositionally biased region" description="Basic and acidic residues" evidence="5">
    <location>
        <begin position="331"/>
        <end position="341"/>
    </location>
</feature>
<sequence>MHSLKRRNQLTPLGGHKQVIRYNLNTSQPDIFDSVLCCGLLVYMIAAIVIMTEQNINAPRAFANVASVDWAATEPFNEKTENFFDLLEQAVSIVQRADTMRTAAFWVLILCCIRVILYLKIHPHIAGVTRTFELCAWELVNFLISFSIIYFLLAFIAFIKFGYQYDEFATMEDALLTQFSILIGGDAPDYRDNPSLCIYVVGYVFVCTLSLLNFLLAIVVAGYDKVREQLASKQVVTSFVHDALYVVVDSYKWFSRKWPSKVKILNALTDCFPEVMNPDCERTLSQTDFAAVLTDASIRGCSVENARDIFQHYARFEFIKATENLPGPHSPPEEEFQRDSVSRNPLGSLSSPQQAAK</sequence>
<evidence type="ECO:0000256" key="5">
    <source>
        <dbReference type="SAM" id="MobiDB-lite"/>
    </source>
</evidence>
<comment type="subcellular location">
    <subcellularLocation>
        <location evidence="1">Membrane</location>
        <topology evidence="1">Multi-pass membrane protein</topology>
    </subcellularLocation>
</comment>
<accession>A0A061QI37</accession>
<keyword evidence="4 6" id="KW-0472">Membrane</keyword>
<organism evidence="8">
    <name type="scientific">Tetraselmis sp. GSL018</name>
    <dbReference type="NCBI Taxonomy" id="582737"/>
    <lineage>
        <taxon>Eukaryota</taxon>
        <taxon>Viridiplantae</taxon>
        <taxon>Chlorophyta</taxon>
        <taxon>core chlorophytes</taxon>
        <taxon>Chlorodendrophyceae</taxon>
        <taxon>Chlorodendrales</taxon>
        <taxon>Chlorodendraceae</taxon>
        <taxon>Tetraselmis</taxon>
    </lineage>
</organism>
<dbReference type="PANTHER" id="PTHR10877:SF183">
    <property type="entry name" value="AT14535P-RELATED"/>
    <property type="match status" value="1"/>
</dbReference>
<evidence type="ECO:0000259" key="7">
    <source>
        <dbReference type="Pfam" id="PF08016"/>
    </source>
</evidence>
<feature type="compositionally biased region" description="Polar residues" evidence="5">
    <location>
        <begin position="342"/>
        <end position="357"/>
    </location>
</feature>
<dbReference type="PANTHER" id="PTHR10877">
    <property type="entry name" value="POLYCYSTIN FAMILY MEMBER"/>
    <property type="match status" value="1"/>
</dbReference>
<evidence type="ECO:0000256" key="2">
    <source>
        <dbReference type="ARBA" id="ARBA00022692"/>
    </source>
</evidence>
<dbReference type="Gene3D" id="1.10.287.70">
    <property type="match status" value="1"/>
</dbReference>
<keyword evidence="2 6" id="KW-0812">Transmembrane</keyword>
<dbReference type="InterPro" id="IPR051223">
    <property type="entry name" value="Polycystin"/>
</dbReference>
<dbReference type="EMBL" id="GBEZ01008706">
    <property type="protein sequence ID" value="JAC76851.1"/>
    <property type="molecule type" value="Transcribed_RNA"/>
</dbReference>
<evidence type="ECO:0000256" key="1">
    <source>
        <dbReference type="ARBA" id="ARBA00004141"/>
    </source>
</evidence>
<evidence type="ECO:0000256" key="6">
    <source>
        <dbReference type="SAM" id="Phobius"/>
    </source>
</evidence>
<dbReference type="EMBL" id="GBEZ01027963">
    <property type="protein sequence ID" value="JAC59413.1"/>
    <property type="molecule type" value="Transcribed_RNA"/>
</dbReference>
<feature type="domain" description="Polycystin cation channel PKD1/PKD2" evidence="7">
    <location>
        <begin position="79"/>
        <end position="226"/>
    </location>
</feature>
<dbReference type="GO" id="GO:0016020">
    <property type="term" value="C:membrane"/>
    <property type="evidence" value="ECO:0007669"/>
    <property type="project" value="UniProtKB-SubCell"/>
</dbReference>
<keyword evidence="3 6" id="KW-1133">Transmembrane helix</keyword>
<evidence type="ECO:0000256" key="3">
    <source>
        <dbReference type="ARBA" id="ARBA00022989"/>
    </source>
</evidence>
<reference evidence="8" key="1">
    <citation type="submission" date="2014-05" db="EMBL/GenBank/DDBJ databases">
        <title>The transcriptome of the halophilic microalga Tetraselmis sp. GSL018 isolated from the Great Salt Lake, Utah.</title>
        <authorList>
            <person name="Jinkerson R.E."/>
            <person name="D'Adamo S."/>
            <person name="Posewitz M.C."/>
        </authorList>
    </citation>
    <scope>NUCLEOTIDE SEQUENCE</scope>
    <source>
        <strain evidence="8">GSL018</strain>
    </source>
</reference>
<protein>
    <recommendedName>
        <fullName evidence="7">Polycystin cation channel PKD1/PKD2 domain-containing protein</fullName>
    </recommendedName>
</protein>
<feature type="transmembrane region" description="Helical" evidence="6">
    <location>
        <begin position="142"/>
        <end position="163"/>
    </location>
</feature>
<evidence type="ECO:0000256" key="4">
    <source>
        <dbReference type="ARBA" id="ARBA00023136"/>
    </source>
</evidence>
<feature type="transmembrane region" description="Helical" evidence="6">
    <location>
        <begin position="198"/>
        <end position="223"/>
    </location>
</feature>
<feature type="transmembrane region" description="Helical" evidence="6">
    <location>
        <begin position="103"/>
        <end position="121"/>
    </location>
</feature>
<dbReference type="EMBL" id="GBEZ01002364">
    <property type="protein sequence ID" value="JAC82683.1"/>
    <property type="molecule type" value="Transcribed_RNA"/>
</dbReference>
<dbReference type="InterPro" id="IPR013122">
    <property type="entry name" value="PKD1_2_channel"/>
</dbReference>
<gene>
    <name evidence="9" type="ORF">TSPGSL018_19113</name>
    <name evidence="8" type="ORF">TSPGSL018_31446</name>
    <name evidence="10" type="ORF">TSPGSL018_5162</name>
</gene>
<name>A0A061QI37_9CHLO</name>
<dbReference type="AlphaFoldDB" id="A0A061QI37"/>
<evidence type="ECO:0000313" key="9">
    <source>
        <dbReference type="EMBL" id="JAC76851.1"/>
    </source>
</evidence>
<evidence type="ECO:0000313" key="10">
    <source>
        <dbReference type="EMBL" id="JAC82683.1"/>
    </source>
</evidence>
<feature type="transmembrane region" description="Helical" evidence="6">
    <location>
        <begin position="31"/>
        <end position="51"/>
    </location>
</feature>
<evidence type="ECO:0000313" key="8">
    <source>
        <dbReference type="EMBL" id="JAC59413.1"/>
    </source>
</evidence>